<evidence type="ECO:0000256" key="5">
    <source>
        <dbReference type="ARBA" id="ARBA00022822"/>
    </source>
</evidence>
<dbReference type="InterPro" id="IPR002028">
    <property type="entry name" value="Trp_synthase_suA"/>
</dbReference>
<comment type="pathway">
    <text evidence="2 9">Amino-acid biosynthesis; L-tryptophan biosynthesis; L-tryptophan from chorismate: step 5/5.</text>
</comment>
<evidence type="ECO:0000256" key="10">
    <source>
        <dbReference type="RuleBase" id="RU003662"/>
    </source>
</evidence>
<dbReference type="OrthoDB" id="9804578at2"/>
<dbReference type="InterPro" id="IPR018204">
    <property type="entry name" value="Trp_synthase_alpha_AS"/>
</dbReference>
<dbReference type="Pfam" id="PF00290">
    <property type="entry name" value="Trp_syntA"/>
    <property type="match status" value="1"/>
</dbReference>
<evidence type="ECO:0000256" key="1">
    <source>
        <dbReference type="ARBA" id="ARBA00003365"/>
    </source>
</evidence>
<comment type="catalytic activity">
    <reaction evidence="8 9">
        <text>(1S,2R)-1-C-(indol-3-yl)glycerol 3-phosphate + L-serine = D-glyceraldehyde 3-phosphate + L-tryptophan + H2O</text>
        <dbReference type="Rhea" id="RHEA:10532"/>
        <dbReference type="ChEBI" id="CHEBI:15377"/>
        <dbReference type="ChEBI" id="CHEBI:33384"/>
        <dbReference type="ChEBI" id="CHEBI:57912"/>
        <dbReference type="ChEBI" id="CHEBI:58866"/>
        <dbReference type="ChEBI" id="CHEBI:59776"/>
        <dbReference type="EC" id="4.2.1.20"/>
    </reaction>
</comment>
<dbReference type="NCBIfam" id="TIGR00262">
    <property type="entry name" value="trpA"/>
    <property type="match status" value="1"/>
</dbReference>
<evidence type="ECO:0000256" key="3">
    <source>
        <dbReference type="ARBA" id="ARBA00011270"/>
    </source>
</evidence>
<comment type="function">
    <text evidence="1 9">The alpha subunit is responsible for the aldol cleavage of indoleglycerol phosphate to indole and glyceraldehyde 3-phosphate.</text>
</comment>
<dbReference type="RefSeq" id="WP_076712834.1">
    <property type="nucleotide sequence ID" value="NZ_MOEN01000011.1"/>
</dbReference>
<keyword evidence="4 9" id="KW-0028">Amino-acid biosynthesis</keyword>
<dbReference type="InterPro" id="IPR011060">
    <property type="entry name" value="RibuloseP-bd_barrel"/>
</dbReference>
<protein>
    <recommendedName>
        <fullName evidence="9">Tryptophan synthase alpha chain</fullName>
        <ecNumber evidence="9">4.2.1.20</ecNumber>
    </recommendedName>
</protein>
<evidence type="ECO:0000256" key="7">
    <source>
        <dbReference type="ARBA" id="ARBA00023239"/>
    </source>
</evidence>
<dbReference type="GO" id="GO:0005829">
    <property type="term" value="C:cytosol"/>
    <property type="evidence" value="ECO:0007669"/>
    <property type="project" value="TreeGrafter"/>
</dbReference>
<feature type="active site" description="Proton acceptor" evidence="9">
    <location>
        <position position="54"/>
    </location>
</feature>
<reference evidence="11 12" key="1">
    <citation type="submission" date="2016-10" db="EMBL/GenBank/DDBJ databases">
        <title>Genome sequence of a sulfur-reducing bacterium Desulfurobacterium indicum K6013.</title>
        <authorList>
            <person name="Cao J."/>
            <person name="Shao Z."/>
            <person name="Alain K."/>
            <person name="Jebbar M."/>
        </authorList>
    </citation>
    <scope>NUCLEOTIDE SEQUENCE [LARGE SCALE GENOMIC DNA]</scope>
    <source>
        <strain evidence="11 12">K6013</strain>
    </source>
</reference>
<dbReference type="SUPFAM" id="SSF51366">
    <property type="entry name" value="Ribulose-phoshate binding barrel"/>
    <property type="match status" value="1"/>
</dbReference>
<sequence>MGRIEKAFEEKKPLIIYATACDPDFNTSLEFFRIILKYADIVEVGMPFSDPLADGPTIQKAHERALKSGANTRKVLELVSVLRKEFPDKGILLMGYYNPIFVYGEEKFVEDAFHAGSDGFIVPDLPPEEGKSFSDLAKSKGLSPIFLAAPTSTDERLKLIAEVTGDFIYYVSLTGTTGAREELDFDAINEDIRRVKTVTGRKVVVGFGISKKRHIINLYEAADGFVVGSAVVKNIEAMDKFGLEELLKELKMV</sequence>
<organism evidence="11 12">
    <name type="scientific">Desulfurobacterium indicum</name>
    <dbReference type="NCBI Taxonomy" id="1914305"/>
    <lineage>
        <taxon>Bacteria</taxon>
        <taxon>Pseudomonadati</taxon>
        <taxon>Aquificota</taxon>
        <taxon>Aquificia</taxon>
        <taxon>Desulfurobacteriales</taxon>
        <taxon>Desulfurobacteriaceae</taxon>
        <taxon>Desulfurobacterium</taxon>
    </lineage>
</organism>
<dbReference type="GO" id="GO:0004834">
    <property type="term" value="F:tryptophan synthase activity"/>
    <property type="evidence" value="ECO:0007669"/>
    <property type="project" value="UniProtKB-UniRule"/>
</dbReference>
<evidence type="ECO:0000256" key="9">
    <source>
        <dbReference type="HAMAP-Rule" id="MF_00131"/>
    </source>
</evidence>
<feature type="active site" description="Proton acceptor" evidence="9">
    <location>
        <position position="43"/>
    </location>
</feature>
<keyword evidence="6 9" id="KW-0057">Aromatic amino acid biosynthesis</keyword>
<dbReference type="Proteomes" id="UP000187408">
    <property type="component" value="Unassembled WGS sequence"/>
</dbReference>
<dbReference type="STRING" id="1914305.BLW93_04040"/>
<proteinExistence type="inferred from homology"/>
<evidence type="ECO:0000256" key="4">
    <source>
        <dbReference type="ARBA" id="ARBA00022605"/>
    </source>
</evidence>
<dbReference type="InterPro" id="IPR013785">
    <property type="entry name" value="Aldolase_TIM"/>
</dbReference>
<dbReference type="FunFam" id="3.20.20.70:FF:000037">
    <property type="entry name" value="Tryptophan synthase alpha chain"/>
    <property type="match status" value="1"/>
</dbReference>
<comment type="similarity">
    <text evidence="9 10">Belongs to the TrpA family.</text>
</comment>
<accession>A0A1R1MLI3</accession>
<dbReference type="PANTHER" id="PTHR43406">
    <property type="entry name" value="TRYPTOPHAN SYNTHASE, ALPHA CHAIN"/>
    <property type="match status" value="1"/>
</dbReference>
<dbReference type="EMBL" id="MOEN01000011">
    <property type="protein sequence ID" value="OMH40668.1"/>
    <property type="molecule type" value="Genomic_DNA"/>
</dbReference>
<dbReference type="EC" id="4.2.1.20" evidence="9"/>
<comment type="subunit">
    <text evidence="3 9">Tetramer of two alpha and two beta chains.</text>
</comment>
<evidence type="ECO:0000256" key="8">
    <source>
        <dbReference type="ARBA" id="ARBA00049047"/>
    </source>
</evidence>
<keyword evidence="12" id="KW-1185">Reference proteome</keyword>
<dbReference type="PROSITE" id="PS00167">
    <property type="entry name" value="TRP_SYNTHASE_ALPHA"/>
    <property type="match status" value="1"/>
</dbReference>
<dbReference type="PANTHER" id="PTHR43406:SF1">
    <property type="entry name" value="TRYPTOPHAN SYNTHASE ALPHA CHAIN, CHLOROPLASTIC"/>
    <property type="match status" value="1"/>
</dbReference>
<dbReference type="CDD" id="cd04724">
    <property type="entry name" value="Tryptophan_synthase_alpha"/>
    <property type="match status" value="1"/>
</dbReference>
<gene>
    <name evidence="9" type="primary">trpA</name>
    <name evidence="11" type="ORF">BLW93_04040</name>
</gene>
<dbReference type="HAMAP" id="MF_00131">
    <property type="entry name" value="Trp_synth_alpha"/>
    <property type="match status" value="1"/>
</dbReference>
<evidence type="ECO:0000256" key="2">
    <source>
        <dbReference type="ARBA" id="ARBA00004733"/>
    </source>
</evidence>
<dbReference type="AlphaFoldDB" id="A0A1R1MLI3"/>
<keyword evidence="7 9" id="KW-0456">Lyase</keyword>
<dbReference type="UniPathway" id="UPA00035">
    <property type="reaction ID" value="UER00044"/>
</dbReference>
<evidence type="ECO:0000313" key="12">
    <source>
        <dbReference type="Proteomes" id="UP000187408"/>
    </source>
</evidence>
<dbReference type="Gene3D" id="3.20.20.70">
    <property type="entry name" value="Aldolase class I"/>
    <property type="match status" value="1"/>
</dbReference>
<evidence type="ECO:0000256" key="6">
    <source>
        <dbReference type="ARBA" id="ARBA00023141"/>
    </source>
</evidence>
<comment type="caution">
    <text evidence="11">The sequence shown here is derived from an EMBL/GenBank/DDBJ whole genome shotgun (WGS) entry which is preliminary data.</text>
</comment>
<evidence type="ECO:0000313" key="11">
    <source>
        <dbReference type="EMBL" id="OMH40668.1"/>
    </source>
</evidence>
<keyword evidence="5 9" id="KW-0822">Tryptophan biosynthesis</keyword>
<name>A0A1R1MLI3_9BACT</name>